<organism evidence="1 2">
    <name type="scientific">Lachnotalea glycerini</name>
    <dbReference type="NCBI Taxonomy" id="1763509"/>
    <lineage>
        <taxon>Bacteria</taxon>
        <taxon>Bacillati</taxon>
        <taxon>Bacillota</taxon>
        <taxon>Clostridia</taxon>
        <taxon>Lachnospirales</taxon>
        <taxon>Lachnospiraceae</taxon>
        <taxon>Lachnotalea</taxon>
    </lineage>
</organism>
<name>A0A371J8G2_9FIRM</name>
<dbReference type="AlphaFoldDB" id="A0A371J8G2"/>
<accession>A0A371J8G2</accession>
<dbReference type="RefSeq" id="WP_094378687.1">
    <property type="nucleotide sequence ID" value="NZ_NOKA02000073.1"/>
</dbReference>
<protein>
    <submittedName>
        <fullName evidence="1">Uncharacterized protein</fullName>
    </submittedName>
</protein>
<reference evidence="1 2" key="1">
    <citation type="journal article" date="2017" name="Genome Announc.">
        <title>Draft Genome Sequence of a Sporulating and Motile Strain of Lachnotalea glycerini Isolated from Water in Quebec City, Canada.</title>
        <authorList>
            <person name="Maheux A.F."/>
            <person name="Boudreau D.K."/>
            <person name="Berube E."/>
            <person name="Boissinot M."/>
            <person name="Raymond F."/>
            <person name="Brodeur S."/>
            <person name="Corbeil J."/>
            <person name="Isabel S."/>
            <person name="Omar R.F."/>
            <person name="Bergeron M.G."/>
        </authorList>
    </citation>
    <scope>NUCLEOTIDE SEQUENCE [LARGE SCALE GENOMIC DNA]</scope>
    <source>
        <strain evidence="1 2">CCRI-19302</strain>
    </source>
</reference>
<sequence length="68" mass="7491">MVLGCFAFSKQKSGSAESNEIYVENGIGETRDGKYKDDYAPGGKYYYMQTSYGYSKTGTVKSTGNYTP</sequence>
<evidence type="ECO:0000313" key="2">
    <source>
        <dbReference type="Proteomes" id="UP000216411"/>
    </source>
</evidence>
<comment type="caution">
    <text evidence="1">The sequence shown here is derived from an EMBL/GenBank/DDBJ whole genome shotgun (WGS) entry which is preliminary data.</text>
</comment>
<dbReference type="EMBL" id="NOKA02000073">
    <property type="protein sequence ID" value="RDY29070.1"/>
    <property type="molecule type" value="Genomic_DNA"/>
</dbReference>
<gene>
    <name evidence="1" type="ORF">CG710_018870</name>
</gene>
<evidence type="ECO:0000313" key="1">
    <source>
        <dbReference type="EMBL" id="RDY29070.1"/>
    </source>
</evidence>
<proteinExistence type="predicted"/>
<dbReference type="Proteomes" id="UP000216411">
    <property type="component" value="Unassembled WGS sequence"/>
</dbReference>
<keyword evidence="2" id="KW-1185">Reference proteome</keyword>